<name>A0ABQ2M9Y1_9ACTN</name>
<organism evidence="1 2">
    <name type="scientific">Streptomyces lasiicapitis</name>
    <dbReference type="NCBI Taxonomy" id="1923961"/>
    <lineage>
        <taxon>Bacteria</taxon>
        <taxon>Bacillati</taxon>
        <taxon>Actinomycetota</taxon>
        <taxon>Actinomycetes</taxon>
        <taxon>Kitasatosporales</taxon>
        <taxon>Streptomycetaceae</taxon>
        <taxon>Streptomyces</taxon>
    </lineage>
</organism>
<reference evidence="2" key="1">
    <citation type="journal article" date="2019" name="Int. J. Syst. Evol. Microbiol.">
        <title>The Global Catalogue of Microorganisms (GCM) 10K type strain sequencing project: providing services to taxonomists for standard genome sequencing and annotation.</title>
        <authorList>
            <consortium name="The Broad Institute Genomics Platform"/>
            <consortium name="The Broad Institute Genome Sequencing Center for Infectious Disease"/>
            <person name="Wu L."/>
            <person name="Ma J."/>
        </authorList>
    </citation>
    <scope>NUCLEOTIDE SEQUENCE [LARGE SCALE GENOMIC DNA]</scope>
    <source>
        <strain evidence="2">CGMCC 4.7349</strain>
    </source>
</reference>
<comment type="caution">
    <text evidence="1">The sequence shown here is derived from an EMBL/GenBank/DDBJ whole genome shotgun (WGS) entry which is preliminary data.</text>
</comment>
<protein>
    <submittedName>
        <fullName evidence="1">Uncharacterized protein</fullName>
    </submittedName>
</protein>
<dbReference type="EMBL" id="BMNG01000010">
    <property type="protein sequence ID" value="GGO48793.1"/>
    <property type="molecule type" value="Genomic_DNA"/>
</dbReference>
<gene>
    <name evidence="1" type="ORF">GCM10012286_45230</name>
</gene>
<evidence type="ECO:0000313" key="2">
    <source>
        <dbReference type="Proteomes" id="UP000656881"/>
    </source>
</evidence>
<proteinExistence type="predicted"/>
<accession>A0ABQ2M9Y1</accession>
<dbReference type="Proteomes" id="UP000656881">
    <property type="component" value="Unassembled WGS sequence"/>
</dbReference>
<evidence type="ECO:0000313" key="1">
    <source>
        <dbReference type="EMBL" id="GGO48793.1"/>
    </source>
</evidence>
<sequence>MRLAAAGDVPSRSAARVTLFSRSNASRARSKLRSINAPDLRYYVCGKDCVLIFALWRNPSARRVEVSAKNASSTVDVVDLPTLGSLTRLHSSEFGESGAHGLAYVPRPA</sequence>
<keyword evidence="2" id="KW-1185">Reference proteome</keyword>